<sequence>MARTTAARGSRSDVSVERVWSGDLYARVSTAGAEGARAFVLVPGIGVTSNYFERLALRLNEFGPVIALDLPGFGGVPHPGRPMTVVQYAELVGDVVDRLGLEDPVLVGHSMGTQIVAALAATREVSDVVLISPVVNARERRSWRVLLRFAQSCLHEPPRVVALALYAYALSGARWIFRILPAVLRFRIEDALPRIGARTLVLSGEEDRLVPLSWTQEVTRLLPRGTSWRIPGAAHSVMHRNAEEVARLCVAHVRGRLPEDDHVHRVPEEVVDGSDGHEGVGLAATRGRVTELAGVLTDDDETIARGKTEQAQAAERAEGTSDDR</sequence>
<feature type="region of interest" description="Disordered" evidence="1">
    <location>
        <begin position="300"/>
        <end position="324"/>
    </location>
</feature>
<proteinExistence type="predicted"/>
<dbReference type="PANTHER" id="PTHR43798:SF5">
    <property type="entry name" value="MONOACYLGLYCEROL LIPASE ABHD6"/>
    <property type="match status" value="1"/>
</dbReference>
<reference evidence="4" key="1">
    <citation type="submission" date="2016-10" db="EMBL/GenBank/DDBJ databases">
        <authorList>
            <person name="Varghese N."/>
            <person name="Submissions S."/>
        </authorList>
    </citation>
    <scope>NUCLEOTIDE SEQUENCE [LARGE SCALE GENOMIC DNA]</scope>
    <source>
        <strain evidence="4">DSM 21743</strain>
    </source>
</reference>
<dbReference type="EMBL" id="LT629799">
    <property type="protein sequence ID" value="SDV04606.1"/>
    <property type="molecule type" value="Genomic_DNA"/>
</dbReference>
<dbReference type="InterPro" id="IPR000073">
    <property type="entry name" value="AB_hydrolase_1"/>
</dbReference>
<dbReference type="SUPFAM" id="SSF53474">
    <property type="entry name" value="alpha/beta-Hydrolases"/>
    <property type="match status" value="1"/>
</dbReference>
<feature type="domain" description="AB hydrolase-1" evidence="2">
    <location>
        <begin position="39"/>
        <end position="247"/>
    </location>
</feature>
<dbReference type="OrthoDB" id="9801162at2"/>
<dbReference type="GO" id="GO:0046464">
    <property type="term" value="P:acylglycerol catabolic process"/>
    <property type="evidence" value="ECO:0007669"/>
    <property type="project" value="TreeGrafter"/>
</dbReference>
<keyword evidence="4" id="KW-1185">Reference proteome</keyword>
<dbReference type="PANTHER" id="PTHR43798">
    <property type="entry name" value="MONOACYLGLYCEROL LIPASE"/>
    <property type="match status" value="1"/>
</dbReference>
<dbReference type="Pfam" id="PF12697">
    <property type="entry name" value="Abhydrolase_6"/>
    <property type="match status" value="1"/>
</dbReference>
<evidence type="ECO:0000313" key="3">
    <source>
        <dbReference type="EMBL" id="SDV04606.1"/>
    </source>
</evidence>
<dbReference type="GO" id="GO:0016020">
    <property type="term" value="C:membrane"/>
    <property type="evidence" value="ECO:0007669"/>
    <property type="project" value="TreeGrafter"/>
</dbReference>
<dbReference type="InterPro" id="IPR050266">
    <property type="entry name" value="AB_hydrolase_sf"/>
</dbReference>
<dbReference type="RefSeq" id="WP_091078659.1">
    <property type="nucleotide sequence ID" value="NZ_LT629799.1"/>
</dbReference>
<protein>
    <submittedName>
        <fullName evidence="3">Pimeloyl-ACP methyl ester carboxylesterase</fullName>
    </submittedName>
</protein>
<evidence type="ECO:0000256" key="1">
    <source>
        <dbReference type="SAM" id="MobiDB-lite"/>
    </source>
</evidence>
<accession>A0A1H2NIG0</accession>
<dbReference type="STRING" id="546874.SAMN04488544_4007"/>
<gene>
    <name evidence="3" type="ORF">SAMN04488544_4007</name>
</gene>
<dbReference type="AlphaFoldDB" id="A0A1H2NIG0"/>
<evidence type="ECO:0000313" key="4">
    <source>
        <dbReference type="Proteomes" id="UP000198825"/>
    </source>
</evidence>
<feature type="compositionally biased region" description="Basic and acidic residues" evidence="1">
    <location>
        <begin position="315"/>
        <end position="324"/>
    </location>
</feature>
<evidence type="ECO:0000259" key="2">
    <source>
        <dbReference type="Pfam" id="PF12697"/>
    </source>
</evidence>
<organism evidence="3 4">
    <name type="scientific">Microlunatus sagamiharensis</name>
    <dbReference type="NCBI Taxonomy" id="546874"/>
    <lineage>
        <taxon>Bacteria</taxon>
        <taxon>Bacillati</taxon>
        <taxon>Actinomycetota</taxon>
        <taxon>Actinomycetes</taxon>
        <taxon>Propionibacteriales</taxon>
        <taxon>Propionibacteriaceae</taxon>
        <taxon>Microlunatus</taxon>
    </lineage>
</organism>
<name>A0A1H2NIG0_9ACTN</name>
<dbReference type="Gene3D" id="3.40.50.1820">
    <property type="entry name" value="alpha/beta hydrolase"/>
    <property type="match status" value="1"/>
</dbReference>
<dbReference type="InterPro" id="IPR029058">
    <property type="entry name" value="AB_hydrolase_fold"/>
</dbReference>
<dbReference type="GO" id="GO:0047372">
    <property type="term" value="F:monoacylglycerol lipase activity"/>
    <property type="evidence" value="ECO:0007669"/>
    <property type="project" value="TreeGrafter"/>
</dbReference>
<dbReference type="Proteomes" id="UP000198825">
    <property type="component" value="Chromosome I"/>
</dbReference>